<dbReference type="GO" id="GO:0016887">
    <property type="term" value="F:ATP hydrolysis activity"/>
    <property type="evidence" value="ECO:0007669"/>
    <property type="project" value="InterPro"/>
</dbReference>
<comment type="caution">
    <text evidence="20">The sequence shown here is derived from an EMBL/GenBank/DDBJ whole genome shotgun (WGS) entry which is preliminary data.</text>
</comment>
<dbReference type="InterPro" id="IPR004014">
    <property type="entry name" value="ATPase_P-typ_cation-transptr_N"/>
</dbReference>
<keyword evidence="13" id="KW-0406">Ion transport</keyword>
<evidence type="ECO:0000313" key="19">
    <source>
        <dbReference type="EMBL" id="KAA0159427.1"/>
    </source>
</evidence>
<keyword evidence="10" id="KW-0460">Magnesium</keyword>
<dbReference type="InterPro" id="IPR023299">
    <property type="entry name" value="ATPase_P-typ_cyto_dom_N"/>
</dbReference>
<dbReference type="Gene3D" id="1.20.1110.10">
    <property type="entry name" value="Calcium-transporting ATPase, transmembrane domain"/>
    <property type="match status" value="3"/>
</dbReference>
<dbReference type="Pfam" id="PF00690">
    <property type="entry name" value="Cation_ATPase_N"/>
    <property type="match status" value="1"/>
</dbReference>
<dbReference type="EC" id="7.2.2.10" evidence="2"/>
<evidence type="ECO:0000256" key="12">
    <source>
        <dbReference type="ARBA" id="ARBA00022989"/>
    </source>
</evidence>
<keyword evidence="14 17" id="KW-0472">Membrane</keyword>
<proteinExistence type="predicted"/>
<dbReference type="GO" id="GO:0006874">
    <property type="term" value="P:intracellular calcium ion homeostasis"/>
    <property type="evidence" value="ECO:0007669"/>
    <property type="project" value="TreeGrafter"/>
</dbReference>
<accession>A0A5A8D8X8</accession>
<protein>
    <recommendedName>
        <fullName evidence="2">P-type Ca(2+) transporter</fullName>
        <ecNumber evidence="2">7.2.2.10</ecNumber>
    </recommendedName>
</protein>
<feature type="transmembrane region" description="Helical" evidence="17">
    <location>
        <begin position="411"/>
        <end position="439"/>
    </location>
</feature>
<keyword evidence="5 17" id="KW-0812">Transmembrane</keyword>
<feature type="compositionally biased region" description="Low complexity" evidence="16">
    <location>
        <begin position="664"/>
        <end position="680"/>
    </location>
</feature>
<evidence type="ECO:0000256" key="4">
    <source>
        <dbReference type="ARBA" id="ARBA00022568"/>
    </source>
</evidence>
<dbReference type="Pfam" id="PF13246">
    <property type="entry name" value="Cation_ATPase"/>
    <property type="match status" value="1"/>
</dbReference>
<evidence type="ECO:0000256" key="14">
    <source>
        <dbReference type="ARBA" id="ARBA00023136"/>
    </source>
</evidence>
<dbReference type="InterPro" id="IPR036412">
    <property type="entry name" value="HAD-like_sf"/>
</dbReference>
<evidence type="ECO:0000256" key="7">
    <source>
        <dbReference type="ARBA" id="ARBA00022741"/>
    </source>
</evidence>
<dbReference type="InterPro" id="IPR001757">
    <property type="entry name" value="P_typ_ATPase"/>
</dbReference>
<dbReference type="SUPFAM" id="SSF81660">
    <property type="entry name" value="Metal cation-transporting ATPase, ATP-binding domain N"/>
    <property type="match status" value="1"/>
</dbReference>
<feature type="domain" description="Cation-transporting P-type ATPase N-terminal" evidence="18">
    <location>
        <begin position="75"/>
        <end position="144"/>
    </location>
</feature>
<feature type="region of interest" description="Disordered" evidence="16">
    <location>
        <begin position="1310"/>
        <end position="1342"/>
    </location>
</feature>
<evidence type="ECO:0000256" key="1">
    <source>
        <dbReference type="ARBA" id="ARBA00004127"/>
    </source>
</evidence>
<evidence type="ECO:0000313" key="21">
    <source>
        <dbReference type="Proteomes" id="UP000324907"/>
    </source>
</evidence>
<sequence>MADDRSMDERGRIAPSVEVVGGIFEDAKPAMFGGLSTASLASFAESQNVNHEDTGGEGKAEPIDPRVWAIASAGGLQAMMKSLRTSPDTGVELSSLQDRVNTFGINKLPPPPRKHFFQFFFDSFEDPILIILLVAATISLILGLTSEHPDREWIDGAAIYVAVLIVAFVVAINDSKKQAQFLALKDEARGSRQVKVLTQSGGFCSTSIEDVVVGDIVALQKGDQLPADGIVIAGTDIKVNESSLTGEADDLPRYPNSALDEIPMPSAEQTRKVEAYFSLLRSAVKAGEGEAAVLAAKEQRATELNKLLAEIHAHGALPSVKKENPFLLSGTVLNGGQNIHMLVLAVGAQSCEGGLSQNEEEESETPLQSKLTVMAELIGYFGTAAAVATFVALMVVYGVTDTNKTWFDALIDAFIIGVTIIVVAIPEGLPLAVTISLAYSTGKMFEDKNLIRKLEACETMGNATDICSDKTGTLTENKHSVSRAWFGGVSHDKVVGKRLDHLAAFARDGEDKGVVSVQLPEVIHNGTRDSSGKPVEVVTPIPGSDDAKSIAGASEEMRRWNAARDELLGMVDEQTREMLTAHLCLNASESDRYERVEPQQSEIKKAKAVGLPTPIPRRKVQGSPTATAGLLMLQCMGIDPMSVRREASLLQGAERFSMSKGDDGAAASGAASPAAPKTPGGSDATLLTNFFIQQWPFSSKKKRMATLARVKVAGEERIRLFITGASEKILSLCGKVRIVDESPSGGAGGTSDGVREVEMGDWAAKLDDFITGMAEKQLRTIGMAYREWPSWEEFISEFPEEMWRPQDGDGDDKSREDCLFEAEHLVFTSVYGIKDPLRENVRESIALCNKAGITVRMCTGDNLNTAVAIARECGILAPEHVVSRKDGATLSAEEFHRLSVSELRKHIHPLAVMEGDEFRAQSVAVLDETLRHLRVLARAKPEDKNILVRRLNGNLPKSRAEWEKQHPDASWSDRAAILPGYADEWQKKYRIRDQDTNRTILFKRVVGVTGDGSNDAPALKAADVGLSMGIAGTDAAKDASDIVILDDNFVSIRKAVVWGRCVYDNIRRFLQFQLTVNVVALTLTFIAAVSQREPPLNPVMMLWVNLIMDTMGALALGTEMPRESELLARQPYHARSSLISRKMWRNILTQSAFQLIVLMVLLYQGEAIFGFDTTAMSTARVVRDTALTHEEAQRYLNTFIFNAFVFCQVFNEINARNIGDEMNVFRGLHTNPIFIGVIVVTVGLQVFIVEVGGEFTKTTGLEAAHWGWTILIGAFSLPVGLLMRVIPVDDSKADDATYWIQRTERQMDDAAAAGAPAARDAPKDVSPTAVVPRSGEAAASGV</sequence>
<keyword evidence="3" id="KW-0813">Transport</keyword>
<dbReference type="PANTHER" id="PTHR24093:SF369">
    <property type="entry name" value="CALCIUM-TRANSPORTING ATPASE"/>
    <property type="match status" value="1"/>
</dbReference>
<dbReference type="SMART" id="SM00831">
    <property type="entry name" value="Cation_ATPase_N"/>
    <property type="match status" value="1"/>
</dbReference>
<evidence type="ECO:0000313" key="22">
    <source>
        <dbReference type="Proteomes" id="UP000325113"/>
    </source>
</evidence>
<feature type="transmembrane region" description="Helical" evidence="17">
    <location>
        <begin position="1069"/>
        <end position="1090"/>
    </location>
</feature>
<feature type="transmembrane region" description="Helical" evidence="17">
    <location>
        <begin position="377"/>
        <end position="399"/>
    </location>
</feature>
<dbReference type="Proteomes" id="UP000325113">
    <property type="component" value="Unassembled WGS sequence"/>
</dbReference>
<dbReference type="InterPro" id="IPR008250">
    <property type="entry name" value="ATPase_P-typ_transduc_dom_A_sf"/>
</dbReference>
<dbReference type="FunFam" id="1.20.1110.10:FF:000039">
    <property type="entry name" value="Calcium-transporting ATPase"/>
    <property type="match status" value="1"/>
</dbReference>
<evidence type="ECO:0000256" key="13">
    <source>
        <dbReference type="ARBA" id="ARBA00023065"/>
    </source>
</evidence>
<dbReference type="PROSITE" id="PS00154">
    <property type="entry name" value="ATPASE_E1_E2"/>
    <property type="match status" value="1"/>
</dbReference>
<evidence type="ECO:0000256" key="16">
    <source>
        <dbReference type="SAM" id="MobiDB-lite"/>
    </source>
</evidence>
<dbReference type="InterPro" id="IPR006068">
    <property type="entry name" value="ATPase_P-typ_cation-transptr_C"/>
</dbReference>
<dbReference type="GO" id="GO:0005388">
    <property type="term" value="F:P-type calcium transporter activity"/>
    <property type="evidence" value="ECO:0007669"/>
    <property type="project" value="UniProtKB-EC"/>
</dbReference>
<keyword evidence="12 17" id="KW-1133">Transmembrane helix</keyword>
<dbReference type="Pfam" id="PF00122">
    <property type="entry name" value="E1-E2_ATPase"/>
    <property type="match status" value="1"/>
</dbReference>
<dbReference type="GO" id="GO:0005886">
    <property type="term" value="C:plasma membrane"/>
    <property type="evidence" value="ECO:0007669"/>
    <property type="project" value="TreeGrafter"/>
</dbReference>
<feature type="transmembrane region" description="Helical" evidence="17">
    <location>
        <begin position="1265"/>
        <end position="1283"/>
    </location>
</feature>
<keyword evidence="7" id="KW-0547">Nucleotide-binding</keyword>
<dbReference type="InterPro" id="IPR018303">
    <property type="entry name" value="ATPase_P-typ_P_site"/>
</dbReference>
<evidence type="ECO:0000256" key="11">
    <source>
        <dbReference type="ARBA" id="ARBA00022967"/>
    </source>
</evidence>
<dbReference type="NCBIfam" id="TIGR01494">
    <property type="entry name" value="ATPase_P-type"/>
    <property type="match status" value="2"/>
</dbReference>
<evidence type="ECO:0000313" key="20">
    <source>
        <dbReference type="EMBL" id="KAA0161973.1"/>
    </source>
</evidence>
<name>A0A5A8D8X8_CAFRO</name>
<keyword evidence="8" id="KW-0106">Calcium</keyword>
<dbReference type="Gene3D" id="3.40.50.1000">
    <property type="entry name" value="HAD superfamily/HAD-like"/>
    <property type="match status" value="1"/>
</dbReference>
<evidence type="ECO:0000256" key="6">
    <source>
        <dbReference type="ARBA" id="ARBA00022723"/>
    </source>
</evidence>
<dbReference type="Pfam" id="PF00689">
    <property type="entry name" value="Cation_ATPase_C"/>
    <property type="match status" value="1"/>
</dbReference>
<dbReference type="GO" id="GO:0012505">
    <property type="term" value="C:endomembrane system"/>
    <property type="evidence" value="ECO:0007669"/>
    <property type="project" value="UniProtKB-SubCell"/>
</dbReference>
<evidence type="ECO:0000256" key="17">
    <source>
        <dbReference type="SAM" id="Phobius"/>
    </source>
</evidence>
<evidence type="ECO:0000256" key="9">
    <source>
        <dbReference type="ARBA" id="ARBA00022840"/>
    </source>
</evidence>
<evidence type="ECO:0000256" key="3">
    <source>
        <dbReference type="ARBA" id="ARBA00022448"/>
    </source>
</evidence>
<dbReference type="GO" id="GO:0046872">
    <property type="term" value="F:metal ion binding"/>
    <property type="evidence" value="ECO:0007669"/>
    <property type="project" value="UniProtKB-KW"/>
</dbReference>
<dbReference type="SUPFAM" id="SSF56784">
    <property type="entry name" value="HAD-like"/>
    <property type="match status" value="1"/>
</dbReference>
<comment type="subcellular location">
    <subcellularLocation>
        <location evidence="1">Endomembrane system</location>
        <topology evidence="1">Multi-pass membrane protein</topology>
    </subcellularLocation>
</comment>
<reference evidence="21 22" key="1">
    <citation type="submission" date="2019-07" db="EMBL/GenBank/DDBJ databases">
        <title>Genomes of Cafeteria roenbergensis.</title>
        <authorList>
            <person name="Fischer M.G."/>
            <person name="Hackl T."/>
            <person name="Roman M."/>
        </authorList>
    </citation>
    <scope>NUCLEOTIDE SEQUENCE [LARGE SCALE GENOMIC DNA]</scope>
    <source>
        <strain evidence="20 22">Cflag</strain>
        <strain evidence="19 21">RCC970-E3</strain>
    </source>
</reference>
<dbReference type="EMBL" id="VLTM01000031">
    <property type="protein sequence ID" value="KAA0161973.1"/>
    <property type="molecule type" value="Genomic_DNA"/>
</dbReference>
<feature type="transmembrane region" description="Helical" evidence="17">
    <location>
        <begin position="157"/>
        <end position="175"/>
    </location>
</feature>
<keyword evidence="9" id="KW-0067">ATP-binding</keyword>
<dbReference type="Gene3D" id="3.40.1110.10">
    <property type="entry name" value="Calcium-transporting ATPase, cytoplasmic domain N"/>
    <property type="match status" value="1"/>
</dbReference>
<feature type="transmembrane region" description="Helical" evidence="17">
    <location>
        <begin position="1233"/>
        <end position="1253"/>
    </location>
</feature>
<dbReference type="SUPFAM" id="SSF81653">
    <property type="entry name" value="Calcium ATPase, transduction domain A"/>
    <property type="match status" value="1"/>
</dbReference>
<evidence type="ECO:0000259" key="18">
    <source>
        <dbReference type="SMART" id="SM00831"/>
    </source>
</evidence>
<keyword evidence="11" id="KW-1278">Translocase</keyword>
<evidence type="ECO:0000256" key="10">
    <source>
        <dbReference type="ARBA" id="ARBA00022842"/>
    </source>
</evidence>
<evidence type="ECO:0000256" key="8">
    <source>
        <dbReference type="ARBA" id="ARBA00022837"/>
    </source>
</evidence>
<keyword evidence="6" id="KW-0479">Metal-binding</keyword>
<comment type="catalytic activity">
    <reaction evidence="15">
        <text>Ca(2+)(in) + ATP + H2O = Ca(2+)(out) + ADP + phosphate + H(+)</text>
        <dbReference type="Rhea" id="RHEA:18105"/>
        <dbReference type="ChEBI" id="CHEBI:15377"/>
        <dbReference type="ChEBI" id="CHEBI:15378"/>
        <dbReference type="ChEBI" id="CHEBI:29108"/>
        <dbReference type="ChEBI" id="CHEBI:30616"/>
        <dbReference type="ChEBI" id="CHEBI:43474"/>
        <dbReference type="ChEBI" id="CHEBI:456216"/>
        <dbReference type="EC" id="7.2.2.10"/>
    </reaction>
</comment>
<evidence type="ECO:0000256" key="2">
    <source>
        <dbReference type="ARBA" id="ARBA00012790"/>
    </source>
</evidence>
<feature type="compositionally biased region" description="Low complexity" evidence="16">
    <location>
        <begin position="1310"/>
        <end position="1319"/>
    </location>
</feature>
<dbReference type="InterPro" id="IPR023298">
    <property type="entry name" value="ATPase_P-typ_TM_dom_sf"/>
</dbReference>
<dbReference type="GO" id="GO:0005524">
    <property type="term" value="F:ATP binding"/>
    <property type="evidence" value="ECO:0007669"/>
    <property type="project" value="UniProtKB-KW"/>
</dbReference>
<organism evidence="20 22">
    <name type="scientific">Cafeteria roenbergensis</name>
    <name type="common">Marine flagellate</name>
    <dbReference type="NCBI Taxonomy" id="33653"/>
    <lineage>
        <taxon>Eukaryota</taxon>
        <taxon>Sar</taxon>
        <taxon>Stramenopiles</taxon>
        <taxon>Bigyra</taxon>
        <taxon>Opalozoa</taxon>
        <taxon>Bicosoecida</taxon>
        <taxon>Cafeteriaceae</taxon>
        <taxon>Cafeteria</taxon>
    </lineage>
</organism>
<dbReference type="PRINTS" id="PR00119">
    <property type="entry name" value="CATATPASE"/>
</dbReference>
<feature type="transmembrane region" description="Helical" evidence="17">
    <location>
        <begin position="1143"/>
        <end position="1163"/>
    </location>
</feature>
<dbReference type="InterPro" id="IPR023214">
    <property type="entry name" value="HAD_sf"/>
</dbReference>
<dbReference type="Proteomes" id="UP000324907">
    <property type="component" value="Unassembled WGS sequence"/>
</dbReference>
<dbReference type="PANTHER" id="PTHR24093">
    <property type="entry name" value="CATION TRANSPORTING ATPASE"/>
    <property type="match status" value="1"/>
</dbReference>
<keyword evidence="4" id="KW-0109">Calcium transport</keyword>
<gene>
    <name evidence="19" type="ORF">FNF28_05870</name>
    <name evidence="20" type="ORF">FNF31_03550</name>
</gene>
<evidence type="ECO:0000256" key="5">
    <source>
        <dbReference type="ARBA" id="ARBA00022692"/>
    </source>
</evidence>
<dbReference type="SUPFAM" id="SSF81665">
    <property type="entry name" value="Calcium ATPase, transmembrane domain M"/>
    <property type="match status" value="1"/>
</dbReference>
<feature type="region of interest" description="Disordered" evidence="16">
    <location>
        <begin position="525"/>
        <end position="548"/>
    </location>
</feature>
<dbReference type="EMBL" id="VLTL01000129">
    <property type="protein sequence ID" value="KAA0159427.1"/>
    <property type="molecule type" value="Genomic_DNA"/>
</dbReference>
<feature type="region of interest" description="Disordered" evidence="16">
    <location>
        <begin position="660"/>
        <end position="680"/>
    </location>
</feature>
<dbReference type="Gene3D" id="2.70.150.10">
    <property type="entry name" value="Calcium-transporting ATPase, cytoplasmic transduction domain A"/>
    <property type="match status" value="1"/>
</dbReference>
<feature type="transmembrane region" description="Helical" evidence="17">
    <location>
        <begin position="128"/>
        <end position="145"/>
    </location>
</feature>
<dbReference type="InterPro" id="IPR059000">
    <property type="entry name" value="ATPase_P-type_domA"/>
</dbReference>
<evidence type="ECO:0000256" key="15">
    <source>
        <dbReference type="ARBA" id="ARBA00048694"/>
    </source>
</evidence>